<name>A0A428RUD4_9HYPO</name>
<dbReference type="STRING" id="1325735.A0A428RUD4"/>
<protein>
    <submittedName>
        <fullName evidence="1">Uncharacterized protein</fullName>
    </submittedName>
</protein>
<accession>A0A428RUD4</accession>
<reference evidence="1 2" key="1">
    <citation type="submission" date="2017-06" db="EMBL/GenBank/DDBJ databases">
        <title>Comparative genomic analysis of Ambrosia Fusariam Clade fungi.</title>
        <authorList>
            <person name="Stajich J.E."/>
            <person name="Carrillo J."/>
            <person name="Kijimoto T."/>
            <person name="Eskalen A."/>
            <person name="O'Donnell K."/>
            <person name="Kasson M."/>
        </authorList>
    </citation>
    <scope>NUCLEOTIDE SEQUENCE [LARGE SCALE GENOMIC DNA]</scope>
    <source>
        <strain evidence="1 2">NRRL62579</strain>
    </source>
</reference>
<dbReference type="AlphaFoldDB" id="A0A428RUD4"/>
<evidence type="ECO:0000313" key="2">
    <source>
        <dbReference type="Proteomes" id="UP000287144"/>
    </source>
</evidence>
<gene>
    <name evidence="1" type="ORF">CEP52_017299</name>
</gene>
<dbReference type="Proteomes" id="UP000287144">
    <property type="component" value="Unassembled WGS sequence"/>
</dbReference>
<evidence type="ECO:0000313" key="1">
    <source>
        <dbReference type="EMBL" id="RSL80950.1"/>
    </source>
</evidence>
<sequence length="148" mass="16832">MSPESRRQAFCGLDSRAEIPHICLDEDERVSNNAGVTFDVDSVVAFPSNLAIAKRVTYLDANGKQHQVHRPVHQIPHYTFGRVVGFEDISLYLLFPNLYREEQKCSKLRDEDFRLWMDGILLPATARPTPSTIHRAMTTVVVILPLLE</sequence>
<comment type="caution">
    <text evidence="1">The sequence shown here is derived from an EMBL/GenBank/DDBJ whole genome shotgun (WGS) entry which is preliminary data.</text>
</comment>
<dbReference type="EMBL" id="NKCK01000497">
    <property type="protein sequence ID" value="RSL80950.1"/>
    <property type="molecule type" value="Genomic_DNA"/>
</dbReference>
<organism evidence="1 2">
    <name type="scientific">Fusarium oligoseptatum</name>
    <dbReference type="NCBI Taxonomy" id="2604345"/>
    <lineage>
        <taxon>Eukaryota</taxon>
        <taxon>Fungi</taxon>
        <taxon>Dikarya</taxon>
        <taxon>Ascomycota</taxon>
        <taxon>Pezizomycotina</taxon>
        <taxon>Sordariomycetes</taxon>
        <taxon>Hypocreomycetidae</taxon>
        <taxon>Hypocreales</taxon>
        <taxon>Nectriaceae</taxon>
        <taxon>Fusarium</taxon>
        <taxon>Fusarium solani species complex</taxon>
    </lineage>
</organism>
<proteinExistence type="predicted"/>
<keyword evidence="2" id="KW-1185">Reference proteome</keyword>